<keyword evidence="2" id="KW-1185">Reference proteome</keyword>
<dbReference type="Proteomes" id="UP000291084">
    <property type="component" value="Chromosome 1"/>
</dbReference>
<name>A0A0S3R6D1_PHAAN</name>
<dbReference type="EMBL" id="AP015034">
    <property type="protein sequence ID" value="BAT76045.1"/>
    <property type="molecule type" value="Genomic_DNA"/>
</dbReference>
<protein>
    <submittedName>
        <fullName evidence="1">Uncharacterized protein</fullName>
    </submittedName>
</protein>
<reference evidence="1 2" key="1">
    <citation type="journal article" date="2015" name="Sci. Rep.">
        <title>The power of single molecule real-time sequencing technology in the de novo assembly of a eukaryotic genome.</title>
        <authorList>
            <person name="Sakai H."/>
            <person name="Naito K."/>
            <person name="Ogiso-Tanaka E."/>
            <person name="Takahashi Y."/>
            <person name="Iseki K."/>
            <person name="Muto C."/>
            <person name="Satou K."/>
            <person name="Teruya K."/>
            <person name="Shiroma A."/>
            <person name="Shimoji M."/>
            <person name="Hirano T."/>
            <person name="Itoh T."/>
            <person name="Kaga A."/>
            <person name="Tomooka N."/>
        </authorList>
    </citation>
    <scope>NUCLEOTIDE SEQUENCE [LARGE SCALE GENOMIC DNA]</scope>
    <source>
        <strain evidence="2">cv. Shumari</strain>
    </source>
</reference>
<evidence type="ECO:0000313" key="2">
    <source>
        <dbReference type="Proteomes" id="UP000291084"/>
    </source>
</evidence>
<accession>A0A0S3R6D1</accession>
<gene>
    <name evidence="1" type="primary">Vigan.01G399900</name>
    <name evidence="1" type="ORF">VIGAN_01399900</name>
</gene>
<evidence type="ECO:0000313" key="1">
    <source>
        <dbReference type="EMBL" id="BAT76045.1"/>
    </source>
</evidence>
<proteinExistence type="predicted"/>
<organism evidence="1 2">
    <name type="scientific">Vigna angularis var. angularis</name>
    <dbReference type="NCBI Taxonomy" id="157739"/>
    <lineage>
        <taxon>Eukaryota</taxon>
        <taxon>Viridiplantae</taxon>
        <taxon>Streptophyta</taxon>
        <taxon>Embryophyta</taxon>
        <taxon>Tracheophyta</taxon>
        <taxon>Spermatophyta</taxon>
        <taxon>Magnoliopsida</taxon>
        <taxon>eudicotyledons</taxon>
        <taxon>Gunneridae</taxon>
        <taxon>Pentapetalae</taxon>
        <taxon>rosids</taxon>
        <taxon>fabids</taxon>
        <taxon>Fabales</taxon>
        <taxon>Fabaceae</taxon>
        <taxon>Papilionoideae</taxon>
        <taxon>50 kb inversion clade</taxon>
        <taxon>NPAAA clade</taxon>
        <taxon>indigoferoid/millettioid clade</taxon>
        <taxon>Phaseoleae</taxon>
        <taxon>Vigna</taxon>
    </lineage>
</organism>
<sequence length="244" mass="25737">MVAGATATPIRICLPNVGQIQNERMDTSTTGHGVSKDCIHGQQRHEGSSHIGPHELLASKFMLLSHSRDQIGNRDTNTHRGVTKDLNNSGGSMGLYDVANDSLLISSNVDKSIGSSNLSIRGRSFLEKLEERGNSTFLQDDEFCTLVASGKGAKFSGGFSAVLGLTQLKSVGEGPDPCKDGVVAGDGGEGDIGALLRVQDGEEPHQVTVRGFQKVPDLAEVGGRGHGEDLAEDATVFLALAQER</sequence>
<dbReference type="AlphaFoldDB" id="A0A0S3R6D1"/>